<gene>
    <name evidence="8" type="ORF">Phou_088340</name>
</gene>
<protein>
    <submittedName>
        <fullName evidence="8">Endoglucanase</fullName>
    </submittedName>
</protein>
<evidence type="ECO:0000256" key="3">
    <source>
        <dbReference type="ARBA" id="ARBA00023326"/>
    </source>
</evidence>
<evidence type="ECO:0000313" key="9">
    <source>
        <dbReference type="Proteomes" id="UP000482800"/>
    </source>
</evidence>
<dbReference type="InterPro" id="IPR024745">
    <property type="entry name" value="GH44_cat"/>
</dbReference>
<keyword evidence="3" id="KW-0624">Polysaccharide degradation</keyword>
<dbReference type="InterPro" id="IPR017853">
    <property type="entry name" value="GH"/>
</dbReference>
<dbReference type="GO" id="GO:0030248">
    <property type="term" value="F:cellulose binding"/>
    <property type="evidence" value="ECO:0007669"/>
    <property type="project" value="InterPro"/>
</dbReference>
<dbReference type="SUPFAM" id="SSF49384">
    <property type="entry name" value="Carbohydrate-binding domain"/>
    <property type="match status" value="1"/>
</dbReference>
<feature type="domain" description="Fibronectin type-III" evidence="6">
    <location>
        <begin position="566"/>
        <end position="655"/>
    </location>
</feature>
<dbReference type="Gene3D" id="3.20.20.80">
    <property type="entry name" value="Glycosidases"/>
    <property type="match status" value="1"/>
</dbReference>
<dbReference type="RefSeq" id="WP_173068716.1">
    <property type="nucleotide sequence ID" value="NZ_BAABGO010000004.1"/>
</dbReference>
<comment type="caution">
    <text evidence="8">The sequence shown here is derived from an EMBL/GenBank/DDBJ whole genome shotgun (WGS) entry which is preliminary data.</text>
</comment>
<dbReference type="SMART" id="SM00060">
    <property type="entry name" value="FN3"/>
    <property type="match status" value="1"/>
</dbReference>
<dbReference type="SUPFAM" id="SSF51445">
    <property type="entry name" value="(Trans)glycosidases"/>
    <property type="match status" value="1"/>
</dbReference>
<dbReference type="InterPro" id="IPR013780">
    <property type="entry name" value="Glyco_hydro_b"/>
</dbReference>
<proteinExistence type="predicted"/>
<feature type="region of interest" description="Disordered" evidence="4">
    <location>
        <begin position="157"/>
        <end position="185"/>
    </location>
</feature>
<dbReference type="InterPro" id="IPR001956">
    <property type="entry name" value="CBM3"/>
</dbReference>
<dbReference type="InterPro" id="IPR036116">
    <property type="entry name" value="FN3_sf"/>
</dbReference>
<dbReference type="PROSITE" id="PS50853">
    <property type="entry name" value="FN3"/>
    <property type="match status" value="1"/>
</dbReference>
<dbReference type="InterPro" id="IPR036966">
    <property type="entry name" value="CBM3_sf"/>
</dbReference>
<dbReference type="Proteomes" id="UP000482800">
    <property type="component" value="Unassembled WGS sequence"/>
</dbReference>
<dbReference type="Gene3D" id="2.60.40.1180">
    <property type="entry name" value="Golgi alpha-mannosidase II"/>
    <property type="match status" value="1"/>
</dbReference>
<evidence type="ECO:0000313" key="8">
    <source>
        <dbReference type="EMBL" id="GFJ84654.1"/>
    </source>
</evidence>
<name>A0A6V8KLB8_9ACTN</name>
<keyword evidence="1" id="KW-0677">Repeat</keyword>
<dbReference type="SMART" id="SM01067">
    <property type="entry name" value="CBM_3"/>
    <property type="match status" value="1"/>
</dbReference>
<keyword evidence="5" id="KW-0732">Signal</keyword>
<organism evidence="8 9">
    <name type="scientific">Phytohabitans houttuyneae</name>
    <dbReference type="NCBI Taxonomy" id="1076126"/>
    <lineage>
        <taxon>Bacteria</taxon>
        <taxon>Bacillati</taxon>
        <taxon>Actinomycetota</taxon>
        <taxon>Actinomycetes</taxon>
        <taxon>Micromonosporales</taxon>
        <taxon>Micromonosporaceae</taxon>
    </lineage>
</organism>
<dbReference type="CDD" id="cd00063">
    <property type="entry name" value="FN3"/>
    <property type="match status" value="1"/>
</dbReference>
<dbReference type="PANTHER" id="PTHR13817:SF73">
    <property type="entry name" value="FIBRONECTIN TYPE-III DOMAIN-CONTAINING PROTEIN"/>
    <property type="match status" value="1"/>
</dbReference>
<dbReference type="Pfam" id="PF12891">
    <property type="entry name" value="Glyco_hydro_44"/>
    <property type="match status" value="1"/>
</dbReference>
<dbReference type="AlphaFoldDB" id="A0A6V8KLB8"/>
<keyword evidence="3" id="KW-0119">Carbohydrate metabolism</keyword>
<dbReference type="Pfam" id="PF00942">
    <property type="entry name" value="CBM_3"/>
    <property type="match status" value="1"/>
</dbReference>
<dbReference type="Gene3D" id="2.60.40.10">
    <property type="entry name" value="Immunoglobulins"/>
    <property type="match status" value="1"/>
</dbReference>
<dbReference type="InterPro" id="IPR003961">
    <property type="entry name" value="FN3_dom"/>
</dbReference>
<evidence type="ECO:0000259" key="6">
    <source>
        <dbReference type="PROSITE" id="PS50853"/>
    </source>
</evidence>
<reference evidence="8 9" key="1">
    <citation type="submission" date="2020-03" db="EMBL/GenBank/DDBJ databases">
        <title>Whole genome shotgun sequence of Phytohabitans houttuyneae NBRC 108639.</title>
        <authorList>
            <person name="Komaki H."/>
            <person name="Tamura T."/>
        </authorList>
    </citation>
    <scope>NUCLEOTIDE SEQUENCE [LARGE SCALE GENOMIC DNA]</scope>
    <source>
        <strain evidence="8 9">NBRC 108639</strain>
    </source>
</reference>
<accession>A0A6V8KLB8</accession>
<dbReference type="PROSITE" id="PS51172">
    <property type="entry name" value="CBM3"/>
    <property type="match status" value="1"/>
</dbReference>
<dbReference type="Pfam" id="PF00041">
    <property type="entry name" value="fn3"/>
    <property type="match status" value="1"/>
</dbReference>
<evidence type="ECO:0000256" key="5">
    <source>
        <dbReference type="SAM" id="SignalP"/>
    </source>
</evidence>
<evidence type="ECO:0000259" key="7">
    <source>
        <dbReference type="PROSITE" id="PS51172"/>
    </source>
</evidence>
<feature type="signal peptide" evidence="5">
    <location>
        <begin position="1"/>
        <end position="28"/>
    </location>
</feature>
<keyword evidence="9" id="KW-1185">Reference proteome</keyword>
<keyword evidence="2" id="KW-0326">Glycosidase</keyword>
<sequence>MRTRLLPLAAATLLATTGAFVATPPAAAADGPALFVDLTNDRHPISPHVYGMNFADEALADELDLPVRRWGGNATTRYHYAYDTTNRASDWFFENIAEENADPAALPDGSSTDEFVEQDRRTGTDSILTLPLIGWAPKARDGSCGFSVAKYGPQERTDEWRPDCGNGVRPDGTPVTGNDPRDTSVPVGPEYVTAWLSHLTAKYGTAAEGGVKFYNLDNEPDIWHSTHRDVHPTGASSAELRDQAYAIGAAVKAADPSAATLGPVGWGWTSWDHSGLDQETCGRTGCWANPPDRPARDGLPFTTWYLRQMRDYEQAHGVRVLDYFDMHFYPQASGVAFGSGTDPATNALRLRSTRALWDPSYVDESWINTQVRLVPRMRELVAANYPGTKTAITEYNWGALGHINGALTQADVLGIFGREGLDLATLWAPPAAGEPGAYAFRMYRNYDGSGGRFGDVNVRATSADQEKLSVYGAERTADGALTLMVVNKSGTELTSQLRMFGRRGGTAQVYRYGAADLTAITRAPDQPVALMPSGAADAGFTHTYPADSVTLFVLPRSPVDSQPPTAPGQPQVTGVTDTSVGLRWAPSTDDVGVTGYDVWAQHTDVVYKAATSTGPSVTVTGLNPAGEYRFTVRARDAAGRESPPSPAVTVVTAQRPGGPPLVAQYLNLDWAPTDGLIRPGLRLANTTTTPIALSRLKLRYWFTRDGGAPSFQTWCDSAAVGCGAVTRRVVTLATPRPRADAYLEVGFTGAAGILGGSSVTGPVQLRVAKRDQSAFTESNDYSWSPNAPSYANTARVTVYLDGVRVGGTEP</sequence>
<evidence type="ECO:0000256" key="4">
    <source>
        <dbReference type="SAM" id="MobiDB-lite"/>
    </source>
</evidence>
<dbReference type="PANTHER" id="PTHR13817">
    <property type="entry name" value="TITIN"/>
    <property type="match status" value="1"/>
</dbReference>
<dbReference type="InterPro" id="IPR050964">
    <property type="entry name" value="Striated_Muscle_Regulatory"/>
</dbReference>
<dbReference type="Gene3D" id="2.60.40.710">
    <property type="entry name" value="Endoglucanase-like"/>
    <property type="match status" value="1"/>
</dbReference>
<evidence type="ECO:0000256" key="1">
    <source>
        <dbReference type="ARBA" id="ARBA00022737"/>
    </source>
</evidence>
<dbReference type="InterPro" id="IPR013783">
    <property type="entry name" value="Ig-like_fold"/>
</dbReference>
<dbReference type="GO" id="GO:0000272">
    <property type="term" value="P:polysaccharide catabolic process"/>
    <property type="evidence" value="ECO:0007669"/>
    <property type="project" value="UniProtKB-KW"/>
</dbReference>
<keyword evidence="2" id="KW-0378">Hydrolase</keyword>
<dbReference type="GO" id="GO:0016798">
    <property type="term" value="F:hydrolase activity, acting on glycosyl bonds"/>
    <property type="evidence" value="ECO:0007669"/>
    <property type="project" value="UniProtKB-KW"/>
</dbReference>
<reference evidence="8 9" key="2">
    <citation type="submission" date="2020-03" db="EMBL/GenBank/DDBJ databases">
        <authorList>
            <person name="Ichikawa N."/>
            <person name="Kimura A."/>
            <person name="Kitahashi Y."/>
            <person name="Uohara A."/>
        </authorList>
    </citation>
    <scope>NUCLEOTIDE SEQUENCE [LARGE SCALE GENOMIC DNA]</scope>
    <source>
        <strain evidence="8 9">NBRC 108639</strain>
    </source>
</reference>
<evidence type="ECO:0000256" key="2">
    <source>
        <dbReference type="ARBA" id="ARBA00023295"/>
    </source>
</evidence>
<feature type="domain" description="CBM3" evidence="7">
    <location>
        <begin position="657"/>
        <end position="810"/>
    </location>
</feature>
<dbReference type="InterPro" id="IPR008965">
    <property type="entry name" value="CBM2/CBM3_carb-bd_dom_sf"/>
</dbReference>
<feature type="chain" id="PRO_5028815364" evidence="5">
    <location>
        <begin position="29"/>
        <end position="810"/>
    </location>
</feature>
<dbReference type="EMBL" id="BLPF01000003">
    <property type="protein sequence ID" value="GFJ84654.1"/>
    <property type="molecule type" value="Genomic_DNA"/>
</dbReference>
<dbReference type="SUPFAM" id="SSF49265">
    <property type="entry name" value="Fibronectin type III"/>
    <property type="match status" value="1"/>
</dbReference>